<feature type="transmembrane region" description="Helical" evidence="1">
    <location>
        <begin position="1022"/>
        <end position="1039"/>
    </location>
</feature>
<keyword evidence="1" id="KW-0472">Membrane</keyword>
<keyword evidence="1" id="KW-0812">Transmembrane</keyword>
<feature type="signal peptide" evidence="2">
    <location>
        <begin position="1"/>
        <end position="17"/>
    </location>
</feature>
<evidence type="ECO:0000256" key="1">
    <source>
        <dbReference type="SAM" id="Phobius"/>
    </source>
</evidence>
<protein>
    <recommendedName>
        <fullName evidence="5">Secreted protein</fullName>
    </recommendedName>
</protein>
<keyword evidence="2" id="KW-0732">Signal</keyword>
<dbReference type="EMBL" id="JNBR01000043">
    <property type="protein sequence ID" value="OQR99754.1"/>
    <property type="molecule type" value="Genomic_DNA"/>
</dbReference>
<evidence type="ECO:0000313" key="3">
    <source>
        <dbReference type="EMBL" id="OQR99754.1"/>
    </source>
</evidence>
<dbReference type="Proteomes" id="UP000243579">
    <property type="component" value="Unassembled WGS sequence"/>
</dbReference>
<name>A0A1V9ZP35_ACHHY</name>
<comment type="caution">
    <text evidence="3">The sequence shown here is derived from an EMBL/GenBank/DDBJ whole genome shotgun (WGS) entry which is preliminary data.</text>
</comment>
<dbReference type="STRING" id="1202772.A0A1V9ZP35"/>
<dbReference type="AlphaFoldDB" id="A0A1V9ZP35"/>
<evidence type="ECO:0000256" key="2">
    <source>
        <dbReference type="SAM" id="SignalP"/>
    </source>
</evidence>
<gene>
    <name evidence="3" type="ORF">ACHHYP_04641</name>
</gene>
<dbReference type="OrthoDB" id="74957at2759"/>
<sequence length="1060" mass="113324">MLAPSALFALGLSSALAYVQFDNHAALHLDMSTGGDSPWSAVYLQAAPSLETMDVDGTGGVSYLSDAASPTWPTCNETPVAAEPCSIQVLFAISQCLDSSTALAFKQWMLKLAASEDKFLTGGKQCDIAFSTVILPECAHTKGAAAAPDAKIYLPSDELHGVSLLATERWESHGLLQNVLPTKELIDLFTPLGNVYCSLNATAALRPNAIVSIFSDAVSHKVITNYEQDRRVQTVYNFHVCQGADAASCTAQHVAFADDSVLLVGDADLFAHNPFKAVQSFHCAKALPNGLPVVSLNKQKHRQCHCKCPSGFEDVKRNGARQCVPTPKETCTCFWSNRKYAYDIQAAGTPGTCSISKLYPDVIARIPYPRSNYVGEARMNAGDASDGKSVAAGSPLVQVTVTKRTAAAPLPTTIFSKPYAWTYFELNRDAITNSIVLDAAGLYSVKMTATGYRSGADCEVCVAVVDRFRPVSSARCPAPKCDAGTCTGDAIAAYSKANVALADALYQAHVAYAAPANVVNDGCSEARCDAKNYYRKDMFATDFVEADVALAGSCFHDKLPAAVTTQMQASPFGANGCHLQQALPVADGRCTRCCKFTTQLKELWHDYKCGNGTVPAAQQCSGTDPGCKTTQCLAATGTTFFDAAASVRPAYKKATDDLIAKMYPKSGYESTSEVHLLLECTAFGVTNEGKCAHVAPIDDLFGVAASLVDNTVLSNVKASDFVFWRFRVDGGNWRVYKDAADAAPVRFEAQKSTVVLEAWSQCGLVHKSIFNVFLHLNRKLCVADRFDAMWYQATSAFDGTGALCNYYESDFAELTFDFEPTSGLHCDANDSAVSPYVSTGVMCTVQYGKLPSTLLLASDDRNASVLKRFSFQMLSVPTTKADTTFTIACSFAYEGFQTPNVSVAVAKTFTIKNCDRPGWDCPFGACSTQCLAGNKGAYASRKPAPYQACRGTSVSASLTSTVVATLNQTCCATCGTAVCTSILDTPTGTDDQDISRCIVTEPTPENIRLLVDEAPVVGDSTFALACVCLAVGLLMVGVASHKARTSTPDTDAYYPLLEHK</sequence>
<evidence type="ECO:0000313" key="4">
    <source>
        <dbReference type="Proteomes" id="UP000243579"/>
    </source>
</evidence>
<feature type="chain" id="PRO_5012619124" description="Secreted protein" evidence="2">
    <location>
        <begin position="18"/>
        <end position="1060"/>
    </location>
</feature>
<keyword evidence="4" id="KW-1185">Reference proteome</keyword>
<organism evidence="3 4">
    <name type="scientific">Achlya hypogyna</name>
    <name type="common">Oomycete</name>
    <name type="synonym">Protoachlya hypogyna</name>
    <dbReference type="NCBI Taxonomy" id="1202772"/>
    <lineage>
        <taxon>Eukaryota</taxon>
        <taxon>Sar</taxon>
        <taxon>Stramenopiles</taxon>
        <taxon>Oomycota</taxon>
        <taxon>Saprolegniomycetes</taxon>
        <taxon>Saprolegniales</taxon>
        <taxon>Achlyaceae</taxon>
        <taxon>Achlya</taxon>
    </lineage>
</organism>
<keyword evidence="1" id="KW-1133">Transmembrane helix</keyword>
<accession>A0A1V9ZP35</accession>
<reference evidence="3 4" key="1">
    <citation type="journal article" date="2014" name="Genome Biol. Evol.">
        <title>The secreted proteins of Achlya hypogyna and Thraustotheca clavata identify the ancestral oomycete secretome and reveal gene acquisitions by horizontal gene transfer.</title>
        <authorList>
            <person name="Misner I."/>
            <person name="Blouin N."/>
            <person name="Leonard G."/>
            <person name="Richards T.A."/>
            <person name="Lane C.E."/>
        </authorList>
    </citation>
    <scope>NUCLEOTIDE SEQUENCE [LARGE SCALE GENOMIC DNA]</scope>
    <source>
        <strain evidence="3 4">ATCC 48635</strain>
    </source>
</reference>
<evidence type="ECO:0008006" key="5">
    <source>
        <dbReference type="Google" id="ProtNLM"/>
    </source>
</evidence>
<proteinExistence type="predicted"/>